<name>A0A1H0KHT7_9HYPH</name>
<organism evidence="1 2">
    <name type="scientific">Methylobacterium phyllostachyos</name>
    <dbReference type="NCBI Taxonomy" id="582672"/>
    <lineage>
        <taxon>Bacteria</taxon>
        <taxon>Pseudomonadati</taxon>
        <taxon>Pseudomonadota</taxon>
        <taxon>Alphaproteobacteria</taxon>
        <taxon>Hyphomicrobiales</taxon>
        <taxon>Methylobacteriaceae</taxon>
        <taxon>Methylobacterium</taxon>
    </lineage>
</organism>
<proteinExistence type="predicted"/>
<dbReference type="Proteomes" id="UP000198704">
    <property type="component" value="Unassembled WGS sequence"/>
</dbReference>
<sequence length="182" mass="20287">MSEFSHILHWKLLRGSHDFPGPTGGTCINEAAVVACGFPYRRVGSVRSMPDCFSRPICQLAMRLNDEAADVQRQRLMPFVTRLACADTPEIERERARYIDACLEVDRFFPTMPFQFDFEDGLAVLEGALKIGRQADALGLDEAASRLDAVRGSAVPKRRRASLLPSKMKGWFGLQQAPENAD</sequence>
<accession>A0A1H0KHT7</accession>
<dbReference type="RefSeq" id="WP_091722406.1">
    <property type="nucleotide sequence ID" value="NZ_FNHS01000027.1"/>
</dbReference>
<dbReference type="AlphaFoldDB" id="A0A1H0KHT7"/>
<gene>
    <name evidence="1" type="ORF">SAMN05216360_12723</name>
</gene>
<dbReference type="EMBL" id="FNHS01000027">
    <property type="protein sequence ID" value="SDO55548.1"/>
    <property type="molecule type" value="Genomic_DNA"/>
</dbReference>
<evidence type="ECO:0000313" key="1">
    <source>
        <dbReference type="EMBL" id="SDO55548.1"/>
    </source>
</evidence>
<dbReference type="OrthoDB" id="8017546at2"/>
<protein>
    <submittedName>
        <fullName evidence="1">Uncharacterized protein</fullName>
    </submittedName>
</protein>
<reference evidence="2" key="1">
    <citation type="submission" date="2016-10" db="EMBL/GenBank/DDBJ databases">
        <authorList>
            <person name="Varghese N."/>
            <person name="Submissions S."/>
        </authorList>
    </citation>
    <scope>NUCLEOTIDE SEQUENCE [LARGE SCALE GENOMIC DNA]</scope>
    <source>
        <strain evidence="2">BL47</strain>
    </source>
</reference>
<evidence type="ECO:0000313" key="2">
    <source>
        <dbReference type="Proteomes" id="UP000198704"/>
    </source>
</evidence>
<keyword evidence="2" id="KW-1185">Reference proteome</keyword>